<feature type="compositionally biased region" description="Basic and acidic residues" evidence="1">
    <location>
        <begin position="266"/>
        <end position="282"/>
    </location>
</feature>
<dbReference type="Proteomes" id="UP000192596">
    <property type="component" value="Unassembled WGS sequence"/>
</dbReference>
<protein>
    <submittedName>
        <fullName evidence="2">Uncharacterized protein</fullName>
    </submittedName>
</protein>
<evidence type="ECO:0000256" key="1">
    <source>
        <dbReference type="SAM" id="MobiDB-lite"/>
    </source>
</evidence>
<accession>A0A1V8SFD3</accession>
<feature type="compositionally biased region" description="Polar residues" evidence="1">
    <location>
        <begin position="972"/>
        <end position="986"/>
    </location>
</feature>
<comment type="caution">
    <text evidence="2">The sequence shown here is derived from an EMBL/GenBank/DDBJ whole genome shotgun (WGS) entry which is preliminary data.</text>
</comment>
<reference evidence="3" key="1">
    <citation type="submission" date="2017-03" db="EMBL/GenBank/DDBJ databases">
        <title>Genomes of endolithic fungi from Antarctica.</title>
        <authorList>
            <person name="Coleine C."/>
            <person name="Masonjones S."/>
            <person name="Stajich J.E."/>
        </authorList>
    </citation>
    <scope>NUCLEOTIDE SEQUENCE [LARGE SCALE GENOMIC DNA]</scope>
    <source>
        <strain evidence="3">CCFEE 5527</strain>
    </source>
</reference>
<dbReference type="EMBL" id="NAJO01000051">
    <property type="protein sequence ID" value="OQN97727.1"/>
    <property type="molecule type" value="Genomic_DNA"/>
</dbReference>
<feature type="region of interest" description="Disordered" evidence="1">
    <location>
        <begin position="225"/>
        <end position="288"/>
    </location>
</feature>
<sequence>MYYWPLVAIGDECDPDRQFLTPAPSIVGQPNTVVLGGYTFTSPTVYLSFDYIYALSETEWCGPRDIVNTIIAVPPEEVSTVRFSYIEGGGNVETFIADATTWTQTDPRLALGTYTQSGHTDVVTMPAVRYLTATSAFPASFADFMGAVPVKAWFGEAEVAAWGGDVIVDALYSPNIAVPSMLRSLYPAWANCELYVSGVWDPPIPLQPESSVVGPSGVALTTSSSEVSIATSAEPASQPGDQRPSSTKLPVLLSTTTAARSTESASRQKEPGASKSTDRDARGAISTARSSTGIVSVSILVEVTSTRVMGQTSPDVDGGDRITTTSQIAKDPLSTTARGSSPAGESQSIQDPSNPNNGVSTIGQSALPISTTVTIEGTPIAVVSSGTVVVVGSQTVTSGVPPVTVNGQEYSLGLSGLVIGTTSTLLPVDAPSTTITAATALVGGSSVIAVVQGSFAVVGGQNLVQGGSAVTIANQLVSFGSSGLIVGGTSTIFTVAIPSAAASRTAVIGGSSVGAVVQGSIAVVGGNTLTLGGSPATIAGEEVTFASNGVIVAESSTLLPATSKSTEVAQPGQVISIDGIAVSIVPVNGGILISDGVTTATVNPGSTVTVQGHTIELNDGGNSITIDGSQTVSLDAGNRATGNIVSIGGMPISISRADGAVQLTSGGKIITLAPGETAIFAGHLVSVASDGQSVKFDAGRTVSVDAAFGAAPTVAKVVLLDGSPVASGQTVQFNGHTIAASADGTSIVIDGTRAVALDAVSAPSTSPGAVSMLGNTPISIVLIGNSVVLSDGFTAILLTAGTTITYNGHLVTLADDTQSLTVDGTRAVSLSAVSTAQSAVTASDGHVWSAIQYGDAILLTNGTASMILNPSQQVSLGSPALSNVAATAASTTLATLSTRPNTALITAPASLGGAVFTATFGTNGAILLIDGIHTVTLGPGQVATTDGVAVSAASDGSCVVVDGTRTVYHTAGSSTTSNGLSPNSALATPDASAPDGGHQAVASDPAEAGVHKETITRGHIGGLLALIISIYTWSCY</sequence>
<feature type="compositionally biased region" description="Low complexity" evidence="1">
    <location>
        <begin position="254"/>
        <end position="265"/>
    </location>
</feature>
<dbReference type="OrthoDB" id="3944128at2759"/>
<dbReference type="InParanoid" id="A0A1V8SFD3"/>
<gene>
    <name evidence="2" type="ORF">B0A48_16048</name>
</gene>
<feature type="compositionally biased region" description="Polar residues" evidence="1">
    <location>
        <begin position="322"/>
        <end position="363"/>
    </location>
</feature>
<dbReference type="AlphaFoldDB" id="A0A1V8SFD3"/>
<proteinExistence type="predicted"/>
<feature type="region of interest" description="Disordered" evidence="1">
    <location>
        <begin position="972"/>
        <end position="1007"/>
    </location>
</feature>
<evidence type="ECO:0000313" key="3">
    <source>
        <dbReference type="Proteomes" id="UP000192596"/>
    </source>
</evidence>
<organism evidence="2 3">
    <name type="scientific">Cryoendolithus antarcticus</name>
    <dbReference type="NCBI Taxonomy" id="1507870"/>
    <lineage>
        <taxon>Eukaryota</taxon>
        <taxon>Fungi</taxon>
        <taxon>Dikarya</taxon>
        <taxon>Ascomycota</taxon>
        <taxon>Pezizomycotina</taxon>
        <taxon>Dothideomycetes</taxon>
        <taxon>Dothideomycetidae</taxon>
        <taxon>Cladosporiales</taxon>
        <taxon>Cladosporiaceae</taxon>
        <taxon>Cryoendolithus</taxon>
    </lineage>
</organism>
<feature type="region of interest" description="Disordered" evidence="1">
    <location>
        <begin position="310"/>
        <end position="363"/>
    </location>
</feature>
<feature type="compositionally biased region" description="Polar residues" evidence="1">
    <location>
        <begin position="225"/>
        <end position="248"/>
    </location>
</feature>
<evidence type="ECO:0000313" key="2">
    <source>
        <dbReference type="EMBL" id="OQN97727.1"/>
    </source>
</evidence>
<name>A0A1V8SFD3_9PEZI</name>
<keyword evidence="3" id="KW-1185">Reference proteome</keyword>